<dbReference type="SMART" id="SM00044">
    <property type="entry name" value="CYCc"/>
    <property type="match status" value="1"/>
</dbReference>
<evidence type="ECO:0000259" key="2">
    <source>
        <dbReference type="PROSITE" id="PS50125"/>
    </source>
</evidence>
<keyword evidence="4" id="KW-1185">Reference proteome</keyword>
<comment type="similarity">
    <text evidence="1">Belongs to the adenylyl cyclase class-3 family.</text>
</comment>
<dbReference type="EMBL" id="BNJK01000001">
    <property type="protein sequence ID" value="GHO91219.1"/>
    <property type="molecule type" value="Genomic_DNA"/>
</dbReference>
<dbReference type="CDD" id="cd07302">
    <property type="entry name" value="CHD"/>
    <property type="match status" value="1"/>
</dbReference>
<evidence type="ECO:0000256" key="1">
    <source>
        <dbReference type="ARBA" id="ARBA00005381"/>
    </source>
</evidence>
<accession>A0A8J3IH68</accession>
<dbReference type="SUPFAM" id="SSF55781">
    <property type="entry name" value="GAF domain-like"/>
    <property type="match status" value="1"/>
</dbReference>
<dbReference type="InterPro" id="IPR001054">
    <property type="entry name" value="A/G_cyclase"/>
</dbReference>
<dbReference type="SMART" id="SM00065">
    <property type="entry name" value="GAF"/>
    <property type="match status" value="1"/>
</dbReference>
<dbReference type="Gene3D" id="3.30.450.40">
    <property type="match status" value="1"/>
</dbReference>
<dbReference type="PANTHER" id="PTHR43081">
    <property type="entry name" value="ADENYLATE CYCLASE, TERMINAL-DIFFERENTIATION SPECIFIC-RELATED"/>
    <property type="match status" value="1"/>
</dbReference>
<reference evidence="3" key="1">
    <citation type="submission" date="2020-10" db="EMBL/GenBank/DDBJ databases">
        <title>Taxonomic study of unclassified bacteria belonging to the class Ktedonobacteria.</title>
        <authorList>
            <person name="Yabe S."/>
            <person name="Wang C.M."/>
            <person name="Zheng Y."/>
            <person name="Sakai Y."/>
            <person name="Cavaletti L."/>
            <person name="Monciardini P."/>
            <person name="Donadio S."/>
        </authorList>
    </citation>
    <scope>NUCLEOTIDE SEQUENCE</scope>
    <source>
        <strain evidence="3">ID150040</strain>
    </source>
</reference>
<dbReference type="PANTHER" id="PTHR43081:SF1">
    <property type="entry name" value="ADENYLATE CYCLASE, TERMINAL-DIFFERENTIATION SPECIFIC"/>
    <property type="match status" value="1"/>
</dbReference>
<dbReference type="RefSeq" id="WP_220202129.1">
    <property type="nucleotide sequence ID" value="NZ_BNJK01000001.1"/>
</dbReference>
<dbReference type="GO" id="GO:0004016">
    <property type="term" value="F:adenylate cyclase activity"/>
    <property type="evidence" value="ECO:0007669"/>
    <property type="project" value="UniProtKB-ARBA"/>
</dbReference>
<dbReference type="InterPro" id="IPR003018">
    <property type="entry name" value="GAF"/>
</dbReference>
<dbReference type="InterPro" id="IPR029016">
    <property type="entry name" value="GAF-like_dom_sf"/>
</dbReference>
<dbReference type="Pfam" id="PF01590">
    <property type="entry name" value="GAF"/>
    <property type="match status" value="1"/>
</dbReference>
<dbReference type="PROSITE" id="PS50125">
    <property type="entry name" value="GUANYLATE_CYCLASE_2"/>
    <property type="match status" value="1"/>
</dbReference>
<feature type="domain" description="Guanylate cyclase" evidence="2">
    <location>
        <begin position="457"/>
        <end position="588"/>
    </location>
</feature>
<comment type="caution">
    <text evidence="3">The sequence shown here is derived from an EMBL/GenBank/DDBJ whole genome shotgun (WGS) entry which is preliminary data.</text>
</comment>
<dbReference type="InterPro" id="IPR035965">
    <property type="entry name" value="PAS-like_dom_sf"/>
</dbReference>
<dbReference type="InterPro" id="IPR029787">
    <property type="entry name" value="Nucleotide_cyclase"/>
</dbReference>
<dbReference type="SUPFAM" id="SSF55785">
    <property type="entry name" value="PYP-like sensor domain (PAS domain)"/>
    <property type="match status" value="1"/>
</dbReference>
<dbReference type="Gene3D" id="3.30.70.1230">
    <property type="entry name" value="Nucleotide cyclase"/>
    <property type="match status" value="1"/>
</dbReference>
<gene>
    <name evidence="3" type="ORF">KSF_012670</name>
</gene>
<evidence type="ECO:0000313" key="3">
    <source>
        <dbReference type="EMBL" id="GHO91219.1"/>
    </source>
</evidence>
<proteinExistence type="inferred from homology"/>
<sequence>MTQPLDWVLKMSADLRQVGETLNRISQKMHESTHSLEVAVEGRYASEIGDPRVRLLSDALHVSRVADLELGRLNQSLQRISQALQGQNNGHHSTFEHQESLEASIIHLKQERDQQSVLADIARTLNSTLEFDEVLRLVMDQVIGFVKAERGYLMLVNPATGEPEFATARDKESRSISESAFSEATISRGTVKRVISTREPLLTSDAKIDNALKAQESIMAFGIRSIMCAPLIVRDTCIGAVYVDSRLSAGLFGQQHLDLLLAFCNQAAIAIDNARLFADLNRAMRQVQDDKQYMDNIFASIANGVITTDANGIITTFNYGASLILHLDGALVAERHYHEVFKERPQVGLVELIGDVLAQRDQHLHGTFVPSTVDCEIPERGPGIFNLNIYVSALRDTQGTYIGTALVIDDRTELKRSEAQTKQVRRVFERYVHPNVVRELMKDPKALKLGGETKEISVVFADIRGFTRLSESMAPGAVMDLLNRYLRIMCEAIWDEEGTLTAFQGDALMAIFNAPLPQKLHALRAVRAAWKMRVAVQQYQQSEREEKLFSFGIGVNTGLATVGNLGSQNRLQNYTAIGDAVNVASRLQNNVADNNILINDPTYLQVYRYVQTGQSFPLTVKNKTTPLIVRYLMGVHGTDTPLKE</sequence>
<organism evidence="3 4">
    <name type="scientific">Reticulibacter mediterranei</name>
    <dbReference type="NCBI Taxonomy" id="2778369"/>
    <lineage>
        <taxon>Bacteria</taxon>
        <taxon>Bacillati</taxon>
        <taxon>Chloroflexota</taxon>
        <taxon>Ktedonobacteria</taxon>
        <taxon>Ktedonobacterales</taxon>
        <taxon>Reticulibacteraceae</taxon>
        <taxon>Reticulibacter</taxon>
    </lineage>
</organism>
<dbReference type="SUPFAM" id="SSF55073">
    <property type="entry name" value="Nucleotide cyclase"/>
    <property type="match status" value="1"/>
</dbReference>
<dbReference type="InterPro" id="IPR050697">
    <property type="entry name" value="Adenylyl/Guanylyl_Cyclase_3/4"/>
</dbReference>
<dbReference type="AlphaFoldDB" id="A0A8J3IH68"/>
<evidence type="ECO:0000313" key="4">
    <source>
        <dbReference type="Proteomes" id="UP000597444"/>
    </source>
</evidence>
<dbReference type="Proteomes" id="UP000597444">
    <property type="component" value="Unassembled WGS sequence"/>
</dbReference>
<dbReference type="GO" id="GO:0006171">
    <property type="term" value="P:cAMP biosynthetic process"/>
    <property type="evidence" value="ECO:0007669"/>
    <property type="project" value="TreeGrafter"/>
</dbReference>
<dbReference type="Pfam" id="PF00211">
    <property type="entry name" value="Guanylate_cyc"/>
    <property type="match status" value="1"/>
</dbReference>
<name>A0A8J3IH68_9CHLR</name>
<dbReference type="GO" id="GO:0035556">
    <property type="term" value="P:intracellular signal transduction"/>
    <property type="evidence" value="ECO:0007669"/>
    <property type="project" value="InterPro"/>
</dbReference>
<dbReference type="Gene3D" id="3.30.450.20">
    <property type="entry name" value="PAS domain"/>
    <property type="match status" value="1"/>
</dbReference>
<protein>
    <recommendedName>
        <fullName evidence="2">Guanylate cyclase domain-containing protein</fullName>
    </recommendedName>
</protein>